<reference evidence="1 2" key="1">
    <citation type="submission" date="2023-02" db="EMBL/GenBank/DDBJ databases">
        <title>LHISI_Scaffold_Assembly.</title>
        <authorList>
            <person name="Stuart O.P."/>
            <person name="Cleave R."/>
            <person name="Magrath M.J.L."/>
            <person name="Mikheyev A.S."/>
        </authorList>
    </citation>
    <scope>NUCLEOTIDE SEQUENCE [LARGE SCALE GENOMIC DNA]</scope>
    <source>
        <strain evidence="1">Daus_M_001</strain>
        <tissue evidence="1">Leg muscle</tissue>
    </source>
</reference>
<dbReference type="Proteomes" id="UP001159363">
    <property type="component" value="Chromosome X"/>
</dbReference>
<evidence type="ECO:0000313" key="1">
    <source>
        <dbReference type="EMBL" id="KAJ8886514.1"/>
    </source>
</evidence>
<keyword evidence="2" id="KW-1185">Reference proteome</keyword>
<comment type="caution">
    <text evidence="1">The sequence shown here is derived from an EMBL/GenBank/DDBJ whole genome shotgun (WGS) entry which is preliminary data.</text>
</comment>
<sequence>MPAGNLGIDELDINFWSATTTVITWIQQEDNCGAFVHNRVQEIRRLSDNKSWRHIAGTMNPADTASRGCSAEVLHRSKWGEGPEWHKKSPSKWPVPLVHDKFLYNCQHPENKTCEIDATELGNVEEHLIKLIQKESFHGITDACICFLMHFEDEHEILRIETRISEC</sequence>
<organism evidence="1 2">
    <name type="scientific">Dryococelus australis</name>
    <dbReference type="NCBI Taxonomy" id="614101"/>
    <lineage>
        <taxon>Eukaryota</taxon>
        <taxon>Metazoa</taxon>
        <taxon>Ecdysozoa</taxon>
        <taxon>Arthropoda</taxon>
        <taxon>Hexapoda</taxon>
        <taxon>Insecta</taxon>
        <taxon>Pterygota</taxon>
        <taxon>Neoptera</taxon>
        <taxon>Polyneoptera</taxon>
        <taxon>Phasmatodea</taxon>
        <taxon>Verophasmatodea</taxon>
        <taxon>Anareolatae</taxon>
        <taxon>Phasmatidae</taxon>
        <taxon>Eurycanthinae</taxon>
        <taxon>Dryococelus</taxon>
    </lineage>
</organism>
<dbReference type="EMBL" id="JARBHB010000004">
    <property type="protein sequence ID" value="KAJ8886514.1"/>
    <property type="molecule type" value="Genomic_DNA"/>
</dbReference>
<name>A0ABQ9HQ63_9NEOP</name>
<proteinExistence type="predicted"/>
<protein>
    <submittedName>
        <fullName evidence="1">Uncharacterized protein</fullName>
    </submittedName>
</protein>
<accession>A0ABQ9HQ63</accession>
<dbReference type="PANTHER" id="PTHR47331">
    <property type="entry name" value="PHD-TYPE DOMAIN-CONTAINING PROTEIN"/>
    <property type="match status" value="1"/>
</dbReference>
<evidence type="ECO:0000313" key="2">
    <source>
        <dbReference type="Proteomes" id="UP001159363"/>
    </source>
</evidence>
<gene>
    <name evidence="1" type="ORF">PR048_012725</name>
</gene>